<feature type="chain" id="PRO_5045157255" evidence="1">
    <location>
        <begin position="28"/>
        <end position="226"/>
    </location>
</feature>
<dbReference type="SUPFAM" id="SSF117987">
    <property type="entry name" value="CRISPR-associated protein"/>
    <property type="match status" value="2"/>
</dbReference>
<evidence type="ECO:0000256" key="1">
    <source>
        <dbReference type="SAM" id="SignalP"/>
    </source>
</evidence>
<dbReference type="InterPro" id="IPR010179">
    <property type="entry name" value="CRISPR-assoc_prot_Cse3"/>
</dbReference>
<dbReference type="Gene3D" id="3.30.70.1210">
    <property type="entry name" value="Crispr-associated protein, domain 2"/>
    <property type="match status" value="1"/>
</dbReference>
<gene>
    <name evidence="2" type="primary">cas6e</name>
    <name evidence="2" type="ORF">GCM10023318_27450</name>
</gene>
<feature type="signal peptide" evidence="1">
    <location>
        <begin position="1"/>
        <end position="27"/>
    </location>
</feature>
<dbReference type="SMART" id="SM01101">
    <property type="entry name" value="CRISPR_assoc"/>
    <property type="match status" value="1"/>
</dbReference>
<keyword evidence="3" id="KW-1185">Reference proteome</keyword>
<dbReference type="Pfam" id="PF08798">
    <property type="entry name" value="CRISPR_assoc"/>
    <property type="match status" value="1"/>
</dbReference>
<accession>A0ABP9K922</accession>
<organism evidence="2 3">
    <name type="scientific">Nocardia callitridis</name>
    <dbReference type="NCBI Taxonomy" id="648753"/>
    <lineage>
        <taxon>Bacteria</taxon>
        <taxon>Bacillati</taxon>
        <taxon>Actinomycetota</taxon>
        <taxon>Actinomycetes</taxon>
        <taxon>Mycobacteriales</taxon>
        <taxon>Nocardiaceae</taxon>
        <taxon>Nocardia</taxon>
    </lineage>
</organism>
<dbReference type="RefSeq" id="WP_345495697.1">
    <property type="nucleotide sequence ID" value="NZ_BAABJM010000002.1"/>
</dbReference>
<comment type="caution">
    <text evidence="2">The sequence shown here is derived from an EMBL/GenBank/DDBJ whole genome shotgun (WGS) entry which is preliminary data.</text>
</comment>
<evidence type="ECO:0000313" key="2">
    <source>
        <dbReference type="EMBL" id="GAA5053522.1"/>
    </source>
</evidence>
<name>A0ABP9K922_9NOCA</name>
<keyword evidence="1" id="KW-0732">Signal</keyword>
<dbReference type="NCBIfam" id="TIGR01907">
    <property type="entry name" value="casE_Cse3"/>
    <property type="match status" value="1"/>
</dbReference>
<dbReference type="Gene3D" id="3.30.70.1200">
    <property type="entry name" value="Crispr-associated protein, domain 1"/>
    <property type="match status" value="1"/>
</dbReference>
<dbReference type="Proteomes" id="UP001500603">
    <property type="component" value="Unassembled WGS sequence"/>
</dbReference>
<protein>
    <submittedName>
        <fullName evidence="2">Type I-E CRISPR-associated protein Cas6/Cse3/CasE</fullName>
    </submittedName>
</protein>
<evidence type="ECO:0000313" key="3">
    <source>
        <dbReference type="Proteomes" id="UP001500603"/>
    </source>
</evidence>
<sequence>MFLTRMPINPRRRGARLLLSSPQALHAAVCSGFPDATATEEGRILWRIDNYGSARVVLFIASPDKPDLTHIVEQAGWPTTETWDTKPYDLLLQRLAPGQRWQFRLTANPVRSGRREGWTDTKPLGHVTVRQQEKWLLDRAERNGFRILPRSGKDATDEEFELAVIDRGVRRFHRDGGRVTLSTATFEGVLEVTDAAALRNTLSFGLGRAKSYGCGLLTLAHVTDSK</sequence>
<reference evidence="3" key="1">
    <citation type="journal article" date="2019" name="Int. J. Syst. Evol. Microbiol.">
        <title>The Global Catalogue of Microorganisms (GCM) 10K type strain sequencing project: providing services to taxonomists for standard genome sequencing and annotation.</title>
        <authorList>
            <consortium name="The Broad Institute Genomics Platform"/>
            <consortium name="The Broad Institute Genome Sequencing Center for Infectious Disease"/>
            <person name="Wu L."/>
            <person name="Ma J."/>
        </authorList>
    </citation>
    <scope>NUCLEOTIDE SEQUENCE [LARGE SCALE GENOMIC DNA]</scope>
    <source>
        <strain evidence="3">JCM 18298</strain>
    </source>
</reference>
<proteinExistence type="predicted"/>
<dbReference type="CDD" id="cd09727">
    <property type="entry name" value="Cas6_I-E"/>
    <property type="match status" value="1"/>
</dbReference>
<dbReference type="EMBL" id="BAABJM010000002">
    <property type="protein sequence ID" value="GAA5053522.1"/>
    <property type="molecule type" value="Genomic_DNA"/>
</dbReference>